<organism evidence="2 3">
    <name type="scientific">Tanacetum coccineum</name>
    <dbReference type="NCBI Taxonomy" id="301880"/>
    <lineage>
        <taxon>Eukaryota</taxon>
        <taxon>Viridiplantae</taxon>
        <taxon>Streptophyta</taxon>
        <taxon>Embryophyta</taxon>
        <taxon>Tracheophyta</taxon>
        <taxon>Spermatophyta</taxon>
        <taxon>Magnoliopsida</taxon>
        <taxon>eudicotyledons</taxon>
        <taxon>Gunneridae</taxon>
        <taxon>Pentapetalae</taxon>
        <taxon>asterids</taxon>
        <taxon>campanulids</taxon>
        <taxon>Asterales</taxon>
        <taxon>Asteraceae</taxon>
        <taxon>Asteroideae</taxon>
        <taxon>Anthemideae</taxon>
        <taxon>Anthemidinae</taxon>
        <taxon>Tanacetum</taxon>
    </lineage>
</organism>
<reference evidence="2" key="2">
    <citation type="submission" date="2022-01" db="EMBL/GenBank/DDBJ databases">
        <authorList>
            <person name="Yamashiro T."/>
            <person name="Shiraishi A."/>
            <person name="Satake H."/>
            <person name="Nakayama K."/>
        </authorList>
    </citation>
    <scope>NUCLEOTIDE SEQUENCE</scope>
</reference>
<comment type="caution">
    <text evidence="2">The sequence shown here is derived from an EMBL/GenBank/DDBJ whole genome shotgun (WGS) entry which is preliminary data.</text>
</comment>
<protein>
    <submittedName>
        <fullName evidence="2">Uncharacterized protein</fullName>
    </submittedName>
</protein>
<reference evidence="2" key="1">
    <citation type="journal article" date="2022" name="Int. J. Mol. Sci.">
        <title>Draft Genome of Tanacetum Coccineum: Genomic Comparison of Closely Related Tanacetum-Family Plants.</title>
        <authorList>
            <person name="Yamashiro T."/>
            <person name="Shiraishi A."/>
            <person name="Nakayama K."/>
            <person name="Satake H."/>
        </authorList>
    </citation>
    <scope>NUCLEOTIDE SEQUENCE</scope>
</reference>
<keyword evidence="3" id="KW-1185">Reference proteome</keyword>
<sequence length="157" mass="18051">MTEFATRVRQDTDEIYVRLDDEQTERQLMAGRLDMLYRDRSAYSYTTLLMEREAKMYREAWGRSMDASDLARLEIMSLRTTVLGQHAVITELHAADRRRHEAITELLVVDRMRQAQFIEALKLLKALQTQMIAFQRQQGPAKGLTQPDAPGEAGSSS</sequence>
<evidence type="ECO:0000313" key="3">
    <source>
        <dbReference type="Proteomes" id="UP001151760"/>
    </source>
</evidence>
<evidence type="ECO:0000313" key="2">
    <source>
        <dbReference type="EMBL" id="GJS88028.1"/>
    </source>
</evidence>
<accession>A0ABQ4ZGQ3</accession>
<dbReference type="Proteomes" id="UP001151760">
    <property type="component" value="Unassembled WGS sequence"/>
</dbReference>
<name>A0ABQ4ZGQ3_9ASTR</name>
<evidence type="ECO:0000256" key="1">
    <source>
        <dbReference type="SAM" id="MobiDB-lite"/>
    </source>
</evidence>
<feature type="region of interest" description="Disordered" evidence="1">
    <location>
        <begin position="137"/>
        <end position="157"/>
    </location>
</feature>
<gene>
    <name evidence="2" type="ORF">Tco_0770664</name>
</gene>
<dbReference type="EMBL" id="BQNB010011243">
    <property type="protein sequence ID" value="GJS88028.1"/>
    <property type="molecule type" value="Genomic_DNA"/>
</dbReference>
<proteinExistence type="predicted"/>